<comment type="caution">
    <text evidence="4">The sequence shown here is derived from an EMBL/GenBank/DDBJ whole genome shotgun (WGS) entry which is preliminary data.</text>
</comment>
<comment type="similarity">
    <text evidence="1">Belongs to the FAH family.</text>
</comment>
<dbReference type="Pfam" id="PF01557">
    <property type="entry name" value="FAA_hydrolase"/>
    <property type="match status" value="1"/>
</dbReference>
<keyword evidence="2" id="KW-0479">Metal-binding</keyword>
<dbReference type="InterPro" id="IPR051121">
    <property type="entry name" value="FAH"/>
</dbReference>
<dbReference type="EMBL" id="JACHOU010000014">
    <property type="protein sequence ID" value="MBB6356482.1"/>
    <property type="molecule type" value="Genomic_DNA"/>
</dbReference>
<dbReference type="GO" id="GO:0044281">
    <property type="term" value="P:small molecule metabolic process"/>
    <property type="evidence" value="ECO:0007669"/>
    <property type="project" value="UniProtKB-ARBA"/>
</dbReference>
<evidence type="ECO:0000256" key="2">
    <source>
        <dbReference type="ARBA" id="ARBA00022723"/>
    </source>
</evidence>
<gene>
    <name evidence="4" type="ORF">GGR00_004294</name>
</gene>
<name>A0A7X0FB63_9HYPH</name>
<dbReference type="FunFam" id="3.90.850.10:FF:000008">
    <property type="entry name" value="FAA hydrolase family protein"/>
    <property type="match status" value="1"/>
</dbReference>
<reference evidence="4 5" key="1">
    <citation type="submission" date="2020-08" db="EMBL/GenBank/DDBJ databases">
        <title>Genomic Encyclopedia of Type Strains, Phase IV (KMG-IV): sequencing the most valuable type-strain genomes for metagenomic binning, comparative biology and taxonomic classification.</title>
        <authorList>
            <person name="Goeker M."/>
        </authorList>
    </citation>
    <scope>NUCLEOTIDE SEQUENCE [LARGE SCALE GENOMIC DNA]</scope>
    <source>
        <strain evidence="4 5">DSM 7051</strain>
    </source>
</reference>
<accession>A0A7X0FB63</accession>
<dbReference type="InterPro" id="IPR011234">
    <property type="entry name" value="Fumarylacetoacetase-like_C"/>
</dbReference>
<dbReference type="PANTHER" id="PTHR42796">
    <property type="entry name" value="FUMARYLACETOACETATE HYDROLASE DOMAIN-CONTAINING PROTEIN 2A-RELATED"/>
    <property type="match status" value="1"/>
</dbReference>
<feature type="domain" description="Fumarylacetoacetase-like C-terminal" evidence="3">
    <location>
        <begin position="75"/>
        <end position="279"/>
    </location>
</feature>
<dbReference type="Gene3D" id="3.90.850.10">
    <property type="entry name" value="Fumarylacetoacetase-like, C-terminal domain"/>
    <property type="match status" value="1"/>
</dbReference>
<evidence type="ECO:0000313" key="5">
    <source>
        <dbReference type="Proteomes" id="UP000536262"/>
    </source>
</evidence>
<dbReference type="SUPFAM" id="SSF56529">
    <property type="entry name" value="FAH"/>
    <property type="match status" value="1"/>
</dbReference>
<proteinExistence type="inferred from homology"/>
<protein>
    <submittedName>
        <fullName evidence="4">2-keto-4-pentenoate hydratase/2-oxohepta-3-ene-1,7-dioic acid hydratase in catechol pathway</fullName>
    </submittedName>
</protein>
<sequence>MKLVSFRKDGRSAYGIVEGEGIVDAHARFGGDHPTLRSLLDPNGLKVLAALAGASQDVALASVELLPVVPDPQNIFCIGVNYMSHLIETGRPKPDHPMVFLRVASSQLGHLQPMVRPDESEQLDFEGELAVVIGKGGRRIAKADALDHVAGYACYNDGSIRDWQKHTTQFAPGKNFDRTGAFGPWLVTSDEIGDPSTLNIWTRLNGEVMQQAPLSDLVFDIPTLIAYLSSFATLSPGDVIVTGTTGGVGAFRTPQLWMKPGDVVEIEVDRIGVLRNPIVQG</sequence>
<evidence type="ECO:0000256" key="1">
    <source>
        <dbReference type="ARBA" id="ARBA00010211"/>
    </source>
</evidence>
<evidence type="ECO:0000259" key="3">
    <source>
        <dbReference type="Pfam" id="PF01557"/>
    </source>
</evidence>
<keyword evidence="5" id="KW-1185">Reference proteome</keyword>
<dbReference type="Proteomes" id="UP000536262">
    <property type="component" value="Unassembled WGS sequence"/>
</dbReference>
<dbReference type="InterPro" id="IPR036663">
    <property type="entry name" value="Fumarylacetoacetase_C_sf"/>
</dbReference>
<evidence type="ECO:0000313" key="4">
    <source>
        <dbReference type="EMBL" id="MBB6356482.1"/>
    </source>
</evidence>
<dbReference type="AlphaFoldDB" id="A0A7X0FB63"/>
<dbReference type="RefSeq" id="WP_184700900.1">
    <property type="nucleotide sequence ID" value="NZ_BAABEG010000002.1"/>
</dbReference>
<organism evidence="4 5">
    <name type="scientific">Aminobacter aganoensis</name>
    <dbReference type="NCBI Taxonomy" id="83264"/>
    <lineage>
        <taxon>Bacteria</taxon>
        <taxon>Pseudomonadati</taxon>
        <taxon>Pseudomonadota</taxon>
        <taxon>Alphaproteobacteria</taxon>
        <taxon>Hyphomicrobiales</taxon>
        <taxon>Phyllobacteriaceae</taxon>
        <taxon>Aminobacter</taxon>
    </lineage>
</organism>
<dbReference type="GO" id="GO:0046872">
    <property type="term" value="F:metal ion binding"/>
    <property type="evidence" value="ECO:0007669"/>
    <property type="project" value="UniProtKB-KW"/>
</dbReference>
<dbReference type="PANTHER" id="PTHR42796:SF4">
    <property type="entry name" value="FUMARYLACETOACETATE HYDROLASE DOMAIN-CONTAINING PROTEIN 2A"/>
    <property type="match status" value="1"/>
</dbReference>
<dbReference type="GO" id="GO:0003824">
    <property type="term" value="F:catalytic activity"/>
    <property type="evidence" value="ECO:0007669"/>
    <property type="project" value="InterPro"/>
</dbReference>